<dbReference type="Proteomes" id="UP000308600">
    <property type="component" value="Unassembled WGS sequence"/>
</dbReference>
<evidence type="ECO:0000313" key="1">
    <source>
        <dbReference type="EMBL" id="TFK67281.1"/>
    </source>
</evidence>
<reference evidence="1 2" key="1">
    <citation type="journal article" date="2019" name="Nat. Ecol. Evol.">
        <title>Megaphylogeny resolves global patterns of mushroom evolution.</title>
        <authorList>
            <person name="Varga T."/>
            <person name="Krizsan K."/>
            <person name="Foldi C."/>
            <person name="Dima B."/>
            <person name="Sanchez-Garcia M."/>
            <person name="Sanchez-Ramirez S."/>
            <person name="Szollosi G.J."/>
            <person name="Szarkandi J.G."/>
            <person name="Papp V."/>
            <person name="Albert L."/>
            <person name="Andreopoulos W."/>
            <person name="Angelini C."/>
            <person name="Antonin V."/>
            <person name="Barry K.W."/>
            <person name="Bougher N.L."/>
            <person name="Buchanan P."/>
            <person name="Buyck B."/>
            <person name="Bense V."/>
            <person name="Catcheside P."/>
            <person name="Chovatia M."/>
            <person name="Cooper J."/>
            <person name="Damon W."/>
            <person name="Desjardin D."/>
            <person name="Finy P."/>
            <person name="Geml J."/>
            <person name="Haridas S."/>
            <person name="Hughes K."/>
            <person name="Justo A."/>
            <person name="Karasinski D."/>
            <person name="Kautmanova I."/>
            <person name="Kiss B."/>
            <person name="Kocsube S."/>
            <person name="Kotiranta H."/>
            <person name="LaButti K.M."/>
            <person name="Lechner B.E."/>
            <person name="Liimatainen K."/>
            <person name="Lipzen A."/>
            <person name="Lukacs Z."/>
            <person name="Mihaltcheva S."/>
            <person name="Morgado L.N."/>
            <person name="Niskanen T."/>
            <person name="Noordeloos M.E."/>
            <person name="Ohm R.A."/>
            <person name="Ortiz-Santana B."/>
            <person name="Ovrebo C."/>
            <person name="Racz N."/>
            <person name="Riley R."/>
            <person name="Savchenko A."/>
            <person name="Shiryaev A."/>
            <person name="Soop K."/>
            <person name="Spirin V."/>
            <person name="Szebenyi C."/>
            <person name="Tomsovsky M."/>
            <person name="Tulloss R.E."/>
            <person name="Uehling J."/>
            <person name="Grigoriev I.V."/>
            <person name="Vagvolgyi C."/>
            <person name="Papp T."/>
            <person name="Martin F.M."/>
            <person name="Miettinen O."/>
            <person name="Hibbett D.S."/>
            <person name="Nagy L.G."/>
        </authorList>
    </citation>
    <scope>NUCLEOTIDE SEQUENCE [LARGE SCALE GENOMIC DNA]</scope>
    <source>
        <strain evidence="1 2">NL-1719</strain>
    </source>
</reference>
<organism evidence="1 2">
    <name type="scientific">Pluteus cervinus</name>
    <dbReference type="NCBI Taxonomy" id="181527"/>
    <lineage>
        <taxon>Eukaryota</taxon>
        <taxon>Fungi</taxon>
        <taxon>Dikarya</taxon>
        <taxon>Basidiomycota</taxon>
        <taxon>Agaricomycotina</taxon>
        <taxon>Agaricomycetes</taxon>
        <taxon>Agaricomycetidae</taxon>
        <taxon>Agaricales</taxon>
        <taxon>Pluteineae</taxon>
        <taxon>Pluteaceae</taxon>
        <taxon>Pluteus</taxon>
    </lineage>
</organism>
<gene>
    <name evidence="1" type="ORF">BDN72DRAFT_799164</name>
</gene>
<proteinExistence type="predicted"/>
<name>A0ACD3ANJ5_9AGAR</name>
<dbReference type="EMBL" id="ML208380">
    <property type="protein sequence ID" value="TFK67281.1"/>
    <property type="molecule type" value="Genomic_DNA"/>
</dbReference>
<accession>A0ACD3ANJ5</accession>
<protein>
    <submittedName>
        <fullName evidence="1">Zincin</fullName>
    </submittedName>
</protein>
<evidence type="ECO:0000313" key="2">
    <source>
        <dbReference type="Proteomes" id="UP000308600"/>
    </source>
</evidence>
<feature type="non-terminal residue" evidence="1">
    <location>
        <position position="256"/>
    </location>
</feature>
<keyword evidence="2" id="KW-1185">Reference proteome</keyword>
<sequence length="256" mass="28512">MTSSFIFIVSILAFLVVNGTRAQVPAYLQECPTPVSGLLQGGFNPQCIPVPVATLVPTRSKATSKKVHIPWNKCKEDKKVIILDAADDAQDLVTEALEYVVVLRVRVTDEHLSSSGLRQLKTSRVAMEIYTKWFGVFNERRFGIVQEIFERLSTNNFTNYTYVCDCDECGAADADACAWKDIPDVIHLGQFWGASSYGISSRAGIIVHEATHFTKNGGTLDISDYGPEACHEFAKDQPDEAVRNADSYQFFSEDYY</sequence>